<name>A0A1Q5PHT9_9BACT</name>
<evidence type="ECO:0008006" key="3">
    <source>
        <dbReference type="Google" id="ProtNLM"/>
    </source>
</evidence>
<proteinExistence type="predicted"/>
<dbReference type="AlphaFoldDB" id="A0A1Q5PHT9"/>
<dbReference type="EMBL" id="LVWA01000003">
    <property type="protein sequence ID" value="OKL41722.1"/>
    <property type="molecule type" value="Genomic_DNA"/>
</dbReference>
<evidence type="ECO:0000313" key="1">
    <source>
        <dbReference type="EMBL" id="OKL41722.1"/>
    </source>
</evidence>
<organism evidence="1 2">
    <name type="scientific">Pontibacter flavimaris</name>
    <dbReference type="NCBI Taxonomy" id="1797110"/>
    <lineage>
        <taxon>Bacteria</taxon>
        <taxon>Pseudomonadati</taxon>
        <taxon>Bacteroidota</taxon>
        <taxon>Cytophagia</taxon>
        <taxon>Cytophagales</taxon>
        <taxon>Hymenobacteraceae</taxon>
        <taxon>Pontibacter</taxon>
    </lineage>
</organism>
<protein>
    <recommendedName>
        <fullName evidence="3">Lipocalin-like domain-containing protein</fullName>
    </recommendedName>
</protein>
<sequence length="126" mass="14333">MCVVSLSSCGDDDDDDVSPNVALLTRGEWTGSAIFFDGQDISSEFEADFGIDITRYTSLFERDGSYTDHYDGSVLADGTWEYENDERVILFDKGTSDEYRVVISKLDERELYYIQGGAEFRFTRQN</sequence>
<evidence type="ECO:0000313" key="2">
    <source>
        <dbReference type="Proteomes" id="UP000186551"/>
    </source>
</evidence>
<keyword evidence="2" id="KW-1185">Reference proteome</keyword>
<reference evidence="1 2" key="1">
    <citation type="submission" date="2016-03" db="EMBL/GenBank/DDBJ databases">
        <title>Genome sequence of Pontibacter sp. nov., of the family cytophagaceae, isolated from marine sediment of the Yellow Sea, China.</title>
        <authorList>
            <person name="Zhang G."/>
            <person name="Zhang R."/>
        </authorList>
    </citation>
    <scope>NUCLEOTIDE SEQUENCE [LARGE SCALE GENOMIC DNA]</scope>
    <source>
        <strain evidence="1 2">S10-8</strain>
    </source>
</reference>
<comment type="caution">
    <text evidence="1">The sequence shown here is derived from an EMBL/GenBank/DDBJ whole genome shotgun (WGS) entry which is preliminary data.</text>
</comment>
<accession>A0A1Q5PHT9</accession>
<gene>
    <name evidence="1" type="ORF">A3841_11905</name>
</gene>
<dbReference type="Proteomes" id="UP000186551">
    <property type="component" value="Unassembled WGS sequence"/>
</dbReference>